<accession>A0ABR9FLJ7</accession>
<dbReference type="Gene3D" id="1.10.579.10">
    <property type="entry name" value="DNA Cyclobutane Dipyrimidine Photolyase, subunit A, domain 3"/>
    <property type="match status" value="1"/>
</dbReference>
<comment type="cofactor">
    <cofactor evidence="6">
        <name>(6R)-5,10-methylene-5,6,7,8-tetrahydrofolate</name>
        <dbReference type="ChEBI" id="CHEBI:15636"/>
    </cofactor>
    <text evidence="6">Binds 1 5,10-methenyltetrahydrofolate (MTHF) per subunit.</text>
</comment>
<dbReference type="InterPro" id="IPR036155">
    <property type="entry name" value="Crypto/Photolyase_N_sf"/>
</dbReference>
<evidence type="ECO:0000256" key="1">
    <source>
        <dbReference type="ARBA" id="ARBA00005862"/>
    </source>
</evidence>
<dbReference type="SUPFAM" id="SSF52425">
    <property type="entry name" value="Cryptochrome/photolyase, N-terminal domain"/>
    <property type="match status" value="1"/>
</dbReference>
<feature type="domain" description="Photolyase/cryptochrome alpha/beta" evidence="7">
    <location>
        <begin position="2"/>
        <end position="140"/>
    </location>
</feature>
<dbReference type="PROSITE" id="PS51645">
    <property type="entry name" value="PHR_CRY_ALPHA_BETA"/>
    <property type="match status" value="1"/>
</dbReference>
<dbReference type="Pfam" id="PF00875">
    <property type="entry name" value="DNA_photolyase"/>
    <property type="match status" value="1"/>
</dbReference>
<gene>
    <name evidence="8" type="ORF">EI167_09440</name>
</gene>
<keyword evidence="9" id="KW-1185">Reference proteome</keyword>
<evidence type="ECO:0000259" key="7">
    <source>
        <dbReference type="PROSITE" id="PS51645"/>
    </source>
</evidence>
<dbReference type="PRINTS" id="PR00147">
    <property type="entry name" value="DNAPHOTLYASE"/>
</dbReference>
<sequence>MTHSLYWFTHDLRLRDNQLLQQACEQSSKISFIYCIDPKWFKSNRFNCQTLGGQRWAFLVKSLHELNNQLNSFGQHLVVYFKTPIDVIGHYYSHHNIHVLYCSEQMGLNERRTLAAITNKYDTLTLKQSNTFTLYDLQQLPFVVNELPATFSQFRKKIESSNLLIKPATDLPHNFPVPLIAPVCWSKLLPKVNAVSTVFDAGEAAAHRHLEQYFSSTAPSKYKLTRNALDGMINSTKFSPWLANGNLSVRQIMTALQQYEQTHGANESTYWIYFELLWREYFQLYSLRYDSQLFAFQGITHRKPLTSFYPERFANWCEGTTPYPIVNACMKQLNQTGYMSNRGRQLVASCFVNELNLDWRFGAAYFEQQLIDYDVAANWGNWQYLAGVGADPRSGRRFNLSKQTQMYDPNNSFINHWHGNAVRPLDTNDAADWPLSKL</sequence>
<proteinExistence type="inferred from homology"/>
<comment type="cofactor">
    <cofactor evidence="6">
        <name>FAD</name>
        <dbReference type="ChEBI" id="CHEBI:57692"/>
    </cofactor>
    <text evidence="6">Binds 1 FAD per subunit.</text>
</comment>
<evidence type="ECO:0000313" key="8">
    <source>
        <dbReference type="EMBL" id="MBE0457669.1"/>
    </source>
</evidence>
<dbReference type="Proteomes" id="UP000707245">
    <property type="component" value="Unassembled WGS sequence"/>
</dbReference>
<dbReference type="Gene3D" id="3.40.50.620">
    <property type="entry name" value="HUPs"/>
    <property type="match status" value="1"/>
</dbReference>
<dbReference type="EMBL" id="RRZA01000024">
    <property type="protein sequence ID" value="MBE0457669.1"/>
    <property type="molecule type" value="Genomic_DNA"/>
</dbReference>
<dbReference type="InterPro" id="IPR006050">
    <property type="entry name" value="DNA_photolyase_N"/>
</dbReference>
<dbReference type="Pfam" id="PF03441">
    <property type="entry name" value="FAD_binding_7"/>
    <property type="match status" value="1"/>
</dbReference>
<evidence type="ECO:0000256" key="5">
    <source>
        <dbReference type="ARBA" id="ARBA00022991"/>
    </source>
</evidence>
<protein>
    <recommendedName>
        <fullName evidence="2 6">Cryptochrome DASH</fullName>
    </recommendedName>
</protein>
<evidence type="ECO:0000313" key="9">
    <source>
        <dbReference type="Proteomes" id="UP000707245"/>
    </source>
</evidence>
<dbReference type="InterPro" id="IPR014133">
    <property type="entry name" value="Cry_DASH"/>
</dbReference>
<name>A0ABR9FLJ7_9GAMM</name>
<dbReference type="NCBIfam" id="TIGR02765">
    <property type="entry name" value="crypto_DASH"/>
    <property type="match status" value="1"/>
</dbReference>
<dbReference type="InterPro" id="IPR036134">
    <property type="entry name" value="Crypto/Photolyase_FAD-like_sf"/>
</dbReference>
<dbReference type="RefSeq" id="WP_192541570.1">
    <property type="nucleotide sequence ID" value="NZ_CAXYBX010000001.1"/>
</dbReference>
<dbReference type="Gene3D" id="1.25.40.80">
    <property type="match status" value="1"/>
</dbReference>
<evidence type="ECO:0000256" key="6">
    <source>
        <dbReference type="RuleBase" id="RU367151"/>
    </source>
</evidence>
<evidence type="ECO:0000256" key="4">
    <source>
        <dbReference type="ARBA" id="ARBA00022827"/>
    </source>
</evidence>
<dbReference type="InterPro" id="IPR014729">
    <property type="entry name" value="Rossmann-like_a/b/a_fold"/>
</dbReference>
<keyword evidence="3 6" id="KW-0285">Flavoprotein</keyword>
<comment type="caution">
    <text evidence="8">The sequence shown here is derived from an EMBL/GenBank/DDBJ whole genome shotgun (WGS) entry which is preliminary data.</text>
</comment>
<dbReference type="InterPro" id="IPR005101">
    <property type="entry name" value="Cryptochr/Photolyase_FAD-bd"/>
</dbReference>
<comment type="function">
    <text evidence="6">May have a photoreceptor function.</text>
</comment>
<dbReference type="InterPro" id="IPR002081">
    <property type="entry name" value="Cryptochrome/DNA_photolyase_1"/>
</dbReference>
<evidence type="ECO:0000256" key="3">
    <source>
        <dbReference type="ARBA" id="ARBA00022630"/>
    </source>
</evidence>
<keyword evidence="5 6" id="KW-0157">Chromophore</keyword>
<dbReference type="SUPFAM" id="SSF48173">
    <property type="entry name" value="Cryptochrome/photolyase FAD-binding domain"/>
    <property type="match status" value="1"/>
</dbReference>
<dbReference type="PANTHER" id="PTHR11455:SF22">
    <property type="entry name" value="CRYPTOCHROME DASH"/>
    <property type="match status" value="1"/>
</dbReference>
<dbReference type="PANTHER" id="PTHR11455">
    <property type="entry name" value="CRYPTOCHROME"/>
    <property type="match status" value="1"/>
</dbReference>
<comment type="similarity">
    <text evidence="1 6">Belongs to the DNA photolyase class-1 family.</text>
</comment>
<evidence type="ECO:0000256" key="2">
    <source>
        <dbReference type="ARBA" id="ARBA00017881"/>
    </source>
</evidence>
<reference evidence="8 9" key="1">
    <citation type="submission" date="2020-07" db="EMBL/GenBank/DDBJ databases">
        <title>Halophilic bacteria isolated from french cheeses.</title>
        <authorList>
            <person name="Kothe C.I."/>
            <person name="Farah-Kraiem B."/>
            <person name="Renault P."/>
            <person name="Dridi B."/>
        </authorList>
    </citation>
    <scope>NUCLEOTIDE SEQUENCE [LARGE SCALE GENOMIC DNA]</scope>
    <source>
        <strain evidence="8 9">FME14</strain>
    </source>
</reference>
<keyword evidence="4 6" id="KW-0274">FAD</keyword>
<organism evidence="8 9">
    <name type="scientific">Pseudoalteromonas prydzensis</name>
    <dbReference type="NCBI Taxonomy" id="182141"/>
    <lineage>
        <taxon>Bacteria</taxon>
        <taxon>Pseudomonadati</taxon>
        <taxon>Pseudomonadota</taxon>
        <taxon>Gammaproteobacteria</taxon>
        <taxon>Alteromonadales</taxon>
        <taxon>Pseudoalteromonadaceae</taxon>
        <taxon>Pseudoalteromonas</taxon>
    </lineage>
</organism>